<dbReference type="InterPro" id="IPR007822">
    <property type="entry name" value="LANC-like"/>
</dbReference>
<dbReference type="PANTHER" id="PTHR12736">
    <property type="entry name" value="LANC-LIKE PROTEIN"/>
    <property type="match status" value="1"/>
</dbReference>
<dbReference type="PANTHER" id="PTHR12736:SF7">
    <property type="entry name" value="LANC-LIKE PROTEIN 3"/>
    <property type="match status" value="1"/>
</dbReference>
<keyword evidence="2" id="KW-0472">Membrane</keyword>
<dbReference type="GO" id="GO:0046872">
    <property type="term" value="F:metal ion binding"/>
    <property type="evidence" value="ECO:0007669"/>
    <property type="project" value="UniProtKB-KW"/>
</dbReference>
<name>A0A1I7WEY1_HETBA</name>
<feature type="transmembrane region" description="Helical" evidence="2">
    <location>
        <begin position="551"/>
        <end position="570"/>
    </location>
</feature>
<feature type="binding site" evidence="1">
    <location>
        <position position="601"/>
    </location>
    <ligand>
        <name>Zn(2+)</name>
        <dbReference type="ChEBI" id="CHEBI:29105"/>
    </ligand>
</feature>
<dbReference type="SUPFAM" id="SSF158745">
    <property type="entry name" value="LanC-like"/>
    <property type="match status" value="1"/>
</dbReference>
<keyword evidence="1" id="KW-0479">Metal-binding</keyword>
<dbReference type="WBParaSite" id="Hba_03530">
    <property type="protein sequence ID" value="Hba_03530"/>
    <property type="gene ID" value="Hba_03530"/>
</dbReference>
<accession>A0A1I7WEY1</accession>
<protein>
    <submittedName>
        <fullName evidence="5">PAP2_C domain-containing protein</fullName>
    </submittedName>
</protein>
<reference evidence="5" key="1">
    <citation type="submission" date="2016-11" db="UniProtKB">
        <authorList>
            <consortium name="WormBaseParasite"/>
        </authorList>
    </citation>
    <scope>IDENTIFICATION</scope>
</reference>
<keyword evidence="2" id="KW-0812">Transmembrane</keyword>
<dbReference type="GO" id="GO:0031179">
    <property type="term" value="P:peptide modification"/>
    <property type="evidence" value="ECO:0007669"/>
    <property type="project" value="InterPro"/>
</dbReference>
<evidence type="ECO:0000256" key="2">
    <source>
        <dbReference type="SAM" id="Phobius"/>
    </source>
</evidence>
<keyword evidence="2" id="KW-1133">Transmembrane helix</keyword>
<evidence type="ECO:0000256" key="1">
    <source>
        <dbReference type="PIRSR" id="PIRSR607822-1"/>
    </source>
</evidence>
<dbReference type="InterPro" id="IPR025749">
    <property type="entry name" value="Sphingomyelin_synth-like_dom"/>
</dbReference>
<evidence type="ECO:0000313" key="5">
    <source>
        <dbReference type="WBParaSite" id="Hba_03530"/>
    </source>
</evidence>
<organism evidence="4 5">
    <name type="scientific">Heterorhabditis bacteriophora</name>
    <name type="common">Entomopathogenic nematode worm</name>
    <dbReference type="NCBI Taxonomy" id="37862"/>
    <lineage>
        <taxon>Eukaryota</taxon>
        <taxon>Metazoa</taxon>
        <taxon>Ecdysozoa</taxon>
        <taxon>Nematoda</taxon>
        <taxon>Chromadorea</taxon>
        <taxon>Rhabditida</taxon>
        <taxon>Rhabditina</taxon>
        <taxon>Rhabditomorpha</taxon>
        <taxon>Strongyloidea</taxon>
        <taxon>Heterorhabditidae</taxon>
        <taxon>Heterorhabditis</taxon>
    </lineage>
</organism>
<dbReference type="GO" id="GO:0005975">
    <property type="term" value="P:carbohydrate metabolic process"/>
    <property type="evidence" value="ECO:0007669"/>
    <property type="project" value="InterPro"/>
</dbReference>
<feature type="domain" description="Sphingomyelin synthase-like" evidence="3">
    <location>
        <begin position="289"/>
        <end position="331"/>
    </location>
</feature>
<dbReference type="InterPro" id="IPR012341">
    <property type="entry name" value="6hp_glycosidase-like_sf"/>
</dbReference>
<feature type="binding site" evidence="1">
    <location>
        <position position="555"/>
    </location>
    <ligand>
        <name>Zn(2+)</name>
        <dbReference type="ChEBI" id="CHEBI:29105"/>
    </ligand>
</feature>
<proteinExistence type="predicted"/>
<dbReference type="CDD" id="cd04794">
    <property type="entry name" value="euk_LANCL"/>
    <property type="match status" value="1"/>
</dbReference>
<sequence length="615" mass="70301">MGNSDSGEAVCLYRSIMEKFRWYLLQQCPVVFDDKCDDQAVFDPRRVFKYRCLPGFPFNDKENIVEVINASTMLSMLQYRDIYRRSWCMIRLNSRYGVSGTPTVMIWVNGVGIARMEDRPLTMDGLMAFIYEWTDLQPKFGAIHEKDDPLRIVKNDGYDIFYLSLSIIVVYAGSEMAELVRAEVHVRCETGGGSLQSIRHPTVTLDIEGDTGDDAPLLSDNNQPVRIEIPGEKPTSPHDRFPKERGKALVGLLLIQKVGENATFWRIVVRGLRMVAGVGLNLRGESTLCGDYIYSGHTIVLVVSALFMGEYSPRRWRFLHISDWCSVLSDFSGTLHLRCNSFLFHLYTGVLDLPYNGCSPYFTDDEWLADGAKRVADMIMHRHLDKEEISERLSGVAFALWKAAPVVGKEARETAEKYWQHSLSNIDSNPKHARYLCGTLGSLITRMSKQDSPKDFAKKIENMADVLSKVLFLNYFHPYHYFFLTDCLFIIFTGKLLMHLLFRMSWFLRYASKYHSPCPLFYEYHGTEYIGAAHGLAGILQMALREHDHQLIHWCHGAPGVIYLLLTMWIKYRNEKYLTAALRSGELIWQKGILKKGPGLCHGVSGNGTVIFYLF</sequence>
<keyword evidence="4" id="KW-1185">Reference proteome</keyword>
<dbReference type="GO" id="GO:0005886">
    <property type="term" value="C:plasma membrane"/>
    <property type="evidence" value="ECO:0007669"/>
    <property type="project" value="TreeGrafter"/>
</dbReference>
<dbReference type="Pfam" id="PF14360">
    <property type="entry name" value="PAP2_C"/>
    <property type="match status" value="1"/>
</dbReference>
<dbReference type="Gene3D" id="1.50.10.10">
    <property type="match status" value="2"/>
</dbReference>
<feature type="binding site" evidence="1">
    <location>
        <position position="602"/>
    </location>
    <ligand>
        <name>Zn(2+)</name>
        <dbReference type="ChEBI" id="CHEBI:29105"/>
    </ligand>
</feature>
<dbReference type="Pfam" id="PF05147">
    <property type="entry name" value="LANC_like"/>
    <property type="match status" value="1"/>
</dbReference>
<dbReference type="Proteomes" id="UP000095283">
    <property type="component" value="Unplaced"/>
</dbReference>
<keyword evidence="1" id="KW-0862">Zinc</keyword>
<evidence type="ECO:0000259" key="3">
    <source>
        <dbReference type="Pfam" id="PF14360"/>
    </source>
</evidence>
<evidence type="ECO:0000313" key="4">
    <source>
        <dbReference type="Proteomes" id="UP000095283"/>
    </source>
</evidence>
<dbReference type="AlphaFoldDB" id="A0A1I7WEY1"/>
<feature type="transmembrane region" description="Helical" evidence="2">
    <location>
        <begin position="481"/>
        <end position="502"/>
    </location>
</feature>